<reference evidence="1" key="1">
    <citation type="submission" date="2022-06" db="EMBL/GenBank/DDBJ databases">
        <title>Complete genome sequences of two strains of the flax pathogen Septoria linicola.</title>
        <authorList>
            <person name="Lapalu N."/>
            <person name="Simon A."/>
            <person name="Demenou B."/>
            <person name="Paumier D."/>
            <person name="Guillot M.-P."/>
            <person name="Gout L."/>
            <person name="Valade R."/>
        </authorList>
    </citation>
    <scope>NUCLEOTIDE SEQUENCE</scope>
    <source>
        <strain evidence="1">SE15195</strain>
    </source>
</reference>
<keyword evidence="2" id="KW-1185">Reference proteome</keyword>
<dbReference type="Proteomes" id="UP001056384">
    <property type="component" value="Chromosome 9"/>
</dbReference>
<name>A0A9Q9AVU5_9PEZI</name>
<evidence type="ECO:0000313" key="2">
    <source>
        <dbReference type="Proteomes" id="UP001056384"/>
    </source>
</evidence>
<evidence type="ECO:0000313" key="1">
    <source>
        <dbReference type="EMBL" id="USW56842.1"/>
    </source>
</evidence>
<dbReference type="EMBL" id="CP099426">
    <property type="protein sequence ID" value="USW56842.1"/>
    <property type="molecule type" value="Genomic_DNA"/>
</dbReference>
<gene>
    <name evidence="1" type="ORF">Slin15195_G101610</name>
</gene>
<organism evidence="1 2">
    <name type="scientific">Septoria linicola</name>
    <dbReference type="NCBI Taxonomy" id="215465"/>
    <lineage>
        <taxon>Eukaryota</taxon>
        <taxon>Fungi</taxon>
        <taxon>Dikarya</taxon>
        <taxon>Ascomycota</taxon>
        <taxon>Pezizomycotina</taxon>
        <taxon>Dothideomycetes</taxon>
        <taxon>Dothideomycetidae</taxon>
        <taxon>Mycosphaerellales</taxon>
        <taxon>Mycosphaerellaceae</taxon>
        <taxon>Septoria</taxon>
    </lineage>
</organism>
<protein>
    <submittedName>
        <fullName evidence="1">Uncharacterized protein</fullName>
    </submittedName>
</protein>
<accession>A0A9Q9AVU5</accession>
<sequence length="162" mass="18154">MKMALSPVQLRMRLESLARELYDYIRLQVFTTSPIAIAIDRKFKLPHLLHINKASRAAFARLYFSQTSFTFTSQTLLIKWMNTIDLHHVNAVSKVTLIAGPGSTVAPGIGGWNLFGSVQKREILLAVGMSWKDKLRVVDYKELSTSDSSCAAGRQAVIRSKE</sequence>
<proteinExistence type="predicted"/>
<dbReference type="AlphaFoldDB" id="A0A9Q9AVU5"/>